<dbReference type="NCBIfam" id="NF033788">
    <property type="entry name" value="HTH_metalloreg"/>
    <property type="match status" value="1"/>
</dbReference>
<dbReference type="PRINTS" id="PR00778">
    <property type="entry name" value="HTHARSR"/>
</dbReference>
<dbReference type="InterPro" id="IPR036388">
    <property type="entry name" value="WH-like_DNA-bd_sf"/>
</dbReference>
<name>A0A3F3H9D9_9LACO</name>
<keyword evidence="1" id="KW-0805">Transcription regulation</keyword>
<reference evidence="5" key="1">
    <citation type="journal article" date="2015" name="BMC Genomics">
        <title>Comparative genomics of Fructobacillus spp. and Leuconostoc spp. reveals niche-specific evolution of Fructobacillus spp.</title>
        <authorList>
            <person name="Endo A."/>
            <person name="Tanizawa Y."/>
            <person name="Tanaka N."/>
            <person name="Maeno S."/>
            <person name="Kumar H."/>
            <person name="Shiwa Y."/>
            <person name="Okada S."/>
            <person name="Yoshikawa H."/>
            <person name="Dicks L."/>
            <person name="Nakagawa J."/>
            <person name="Arita M."/>
        </authorList>
    </citation>
    <scope>NUCLEOTIDE SEQUENCE [LARGE SCALE GENOMIC DNA]</scope>
    <source>
        <strain evidence="5">F214-1</strain>
    </source>
</reference>
<evidence type="ECO:0000256" key="2">
    <source>
        <dbReference type="ARBA" id="ARBA00023125"/>
    </source>
</evidence>
<feature type="domain" description="HTH arsR-type" evidence="4">
    <location>
        <begin position="1"/>
        <end position="95"/>
    </location>
</feature>
<dbReference type="InterPro" id="IPR001845">
    <property type="entry name" value="HTH_ArsR_DNA-bd_dom"/>
</dbReference>
<organism evidence="5">
    <name type="scientific">Fructobacillus tropaeoli</name>
    <dbReference type="NCBI Taxonomy" id="709323"/>
    <lineage>
        <taxon>Bacteria</taxon>
        <taxon>Bacillati</taxon>
        <taxon>Bacillota</taxon>
        <taxon>Bacilli</taxon>
        <taxon>Lactobacillales</taxon>
        <taxon>Lactobacillaceae</taxon>
        <taxon>Fructobacillus</taxon>
    </lineage>
</organism>
<evidence type="ECO:0000256" key="1">
    <source>
        <dbReference type="ARBA" id="ARBA00023015"/>
    </source>
</evidence>
<dbReference type="Proteomes" id="UP000064514">
    <property type="component" value="Unassembled WGS sequence"/>
</dbReference>
<keyword evidence="2" id="KW-0238">DNA-binding</keyword>
<accession>A0A3F3H9D9</accession>
<dbReference type="Pfam" id="PF01022">
    <property type="entry name" value="HTH_5"/>
    <property type="match status" value="1"/>
</dbReference>
<dbReference type="SUPFAM" id="SSF46785">
    <property type="entry name" value="Winged helix' DNA-binding domain"/>
    <property type="match status" value="1"/>
</dbReference>
<evidence type="ECO:0000313" key="5">
    <source>
        <dbReference type="EMBL" id="GAP04398.1"/>
    </source>
</evidence>
<evidence type="ECO:0000256" key="3">
    <source>
        <dbReference type="ARBA" id="ARBA00023163"/>
    </source>
</evidence>
<dbReference type="InterPro" id="IPR051011">
    <property type="entry name" value="Metal_resp_trans_reg"/>
</dbReference>
<sequence>MKKDVQHELSIIFKLLGSERRLAILALLREKPCSVSEIVDQLSMEQSAVSHQLQMLREAQVVTVEKVGRSVYYQLNDSHILTLLNNAEHHVDHVLRQMSHAEAVAEEQAEAKKNHQ</sequence>
<dbReference type="RefSeq" id="WP_059393817.1">
    <property type="nucleotide sequence ID" value="NZ_BOJU01000003.1"/>
</dbReference>
<dbReference type="Gene3D" id="1.10.10.10">
    <property type="entry name" value="Winged helix-like DNA-binding domain superfamily/Winged helix DNA-binding domain"/>
    <property type="match status" value="1"/>
</dbReference>
<dbReference type="InterPro" id="IPR011991">
    <property type="entry name" value="ArsR-like_HTH"/>
</dbReference>
<dbReference type="AlphaFoldDB" id="A0A3F3H9D9"/>
<dbReference type="EMBL" id="DF968081">
    <property type="protein sequence ID" value="GAP04398.1"/>
    <property type="molecule type" value="Genomic_DNA"/>
</dbReference>
<dbReference type="GO" id="GO:0003700">
    <property type="term" value="F:DNA-binding transcription factor activity"/>
    <property type="evidence" value="ECO:0007669"/>
    <property type="project" value="InterPro"/>
</dbReference>
<protein>
    <submittedName>
        <fullName evidence="5">ArsR family transcriptional regulator</fullName>
    </submittedName>
</protein>
<dbReference type="PANTHER" id="PTHR43132:SF6">
    <property type="entry name" value="HTH-TYPE TRANSCRIPTIONAL REPRESSOR CZRA"/>
    <property type="match status" value="1"/>
</dbReference>
<dbReference type="InterPro" id="IPR036390">
    <property type="entry name" value="WH_DNA-bd_sf"/>
</dbReference>
<dbReference type="SMART" id="SM00418">
    <property type="entry name" value="HTH_ARSR"/>
    <property type="match status" value="1"/>
</dbReference>
<dbReference type="CDD" id="cd00090">
    <property type="entry name" value="HTH_ARSR"/>
    <property type="match status" value="1"/>
</dbReference>
<gene>
    <name evidence="5" type="ORF">FTRO_0041400</name>
</gene>
<dbReference type="GO" id="GO:0003677">
    <property type="term" value="F:DNA binding"/>
    <property type="evidence" value="ECO:0007669"/>
    <property type="project" value="UniProtKB-KW"/>
</dbReference>
<dbReference type="STRING" id="709323.GCA_001047135_00948"/>
<dbReference type="PROSITE" id="PS50987">
    <property type="entry name" value="HTH_ARSR_2"/>
    <property type="match status" value="1"/>
</dbReference>
<evidence type="ECO:0000259" key="4">
    <source>
        <dbReference type="PROSITE" id="PS50987"/>
    </source>
</evidence>
<keyword evidence="3" id="KW-0804">Transcription</keyword>
<dbReference type="PANTHER" id="PTHR43132">
    <property type="entry name" value="ARSENICAL RESISTANCE OPERON REPRESSOR ARSR-RELATED"/>
    <property type="match status" value="1"/>
</dbReference>
<proteinExistence type="predicted"/>